<dbReference type="PANTHER" id="PTHR10642">
    <property type="entry name" value="RIBONUCLEASE H1"/>
    <property type="match status" value="1"/>
</dbReference>
<dbReference type="InterPro" id="IPR002156">
    <property type="entry name" value="RNaseH_domain"/>
</dbReference>
<proteinExistence type="inferred from homology"/>
<dbReference type="PANTHER" id="PTHR10642:SF26">
    <property type="entry name" value="RIBONUCLEASE H1"/>
    <property type="match status" value="1"/>
</dbReference>
<evidence type="ECO:0000256" key="9">
    <source>
        <dbReference type="ARBA" id="ARBA00022801"/>
    </source>
</evidence>
<keyword evidence="7 11" id="KW-0479">Metal-binding</keyword>
<feature type="binding site" evidence="11">
    <location>
        <position position="74"/>
    </location>
    <ligand>
        <name>Mg(2+)</name>
        <dbReference type="ChEBI" id="CHEBI:18420"/>
        <label>1</label>
    </ligand>
</feature>
<feature type="binding site" evidence="11">
    <location>
        <position position="138"/>
    </location>
    <ligand>
        <name>Mg(2+)</name>
        <dbReference type="ChEBI" id="CHEBI:18420"/>
        <label>2</label>
    </ligand>
</feature>
<dbReference type="InterPro" id="IPR012337">
    <property type="entry name" value="RNaseH-like_sf"/>
</dbReference>
<dbReference type="AlphaFoldDB" id="A0A7H1NNI7"/>
<feature type="binding site" evidence="11">
    <location>
        <position position="14"/>
    </location>
    <ligand>
        <name>Mg(2+)</name>
        <dbReference type="ChEBI" id="CHEBI:18420"/>
        <label>2</label>
    </ligand>
</feature>
<dbReference type="PROSITE" id="PS50879">
    <property type="entry name" value="RNASE_H_1"/>
    <property type="match status" value="1"/>
</dbReference>
<evidence type="ECO:0000256" key="1">
    <source>
        <dbReference type="ARBA" id="ARBA00000077"/>
    </source>
</evidence>
<dbReference type="RefSeq" id="WP_203413837.1">
    <property type="nucleotide sequence ID" value="NZ_CP060244.1"/>
</dbReference>
<evidence type="ECO:0000256" key="4">
    <source>
        <dbReference type="ARBA" id="ARBA00011245"/>
    </source>
</evidence>
<keyword evidence="8 11" id="KW-0255">Endonuclease</keyword>
<evidence type="ECO:0000259" key="12">
    <source>
        <dbReference type="PROSITE" id="PS50879"/>
    </source>
</evidence>
<feature type="domain" description="RNase H type-1" evidence="12">
    <location>
        <begin position="5"/>
        <end position="146"/>
    </location>
</feature>
<comment type="function">
    <text evidence="2 11">Endonuclease that specifically degrades the RNA of RNA-DNA hybrids.</text>
</comment>
<dbReference type="SUPFAM" id="SSF53098">
    <property type="entry name" value="Ribonuclease H-like"/>
    <property type="match status" value="1"/>
</dbReference>
<comment type="subcellular location">
    <subcellularLocation>
        <location evidence="11">Cytoplasm</location>
    </subcellularLocation>
</comment>
<dbReference type="InterPro" id="IPR036397">
    <property type="entry name" value="RNaseH_sf"/>
</dbReference>
<dbReference type="InterPro" id="IPR022892">
    <property type="entry name" value="RNaseHI"/>
</dbReference>
<evidence type="ECO:0000256" key="8">
    <source>
        <dbReference type="ARBA" id="ARBA00022759"/>
    </source>
</evidence>
<evidence type="ECO:0000256" key="11">
    <source>
        <dbReference type="HAMAP-Rule" id="MF_00042"/>
    </source>
</evidence>
<dbReference type="GO" id="GO:0004523">
    <property type="term" value="F:RNA-DNA hybrid ribonuclease activity"/>
    <property type="evidence" value="ECO:0007669"/>
    <property type="project" value="UniProtKB-UniRule"/>
</dbReference>
<dbReference type="NCBIfam" id="NF001236">
    <property type="entry name" value="PRK00203.1"/>
    <property type="match status" value="1"/>
</dbReference>
<gene>
    <name evidence="11 13" type="primary">rnhA</name>
    <name evidence="13" type="ORF">JGUZn3_00800</name>
</gene>
<dbReference type="KEGG" id="ebla:JGUZn3_00800"/>
<dbReference type="EMBL" id="CP060244">
    <property type="protein sequence ID" value="QNT77347.1"/>
    <property type="molecule type" value="Genomic_DNA"/>
</dbReference>
<evidence type="ECO:0000313" key="13">
    <source>
        <dbReference type="EMBL" id="QNT77347.1"/>
    </source>
</evidence>
<dbReference type="GO" id="GO:0005737">
    <property type="term" value="C:cytoplasm"/>
    <property type="evidence" value="ECO:0007669"/>
    <property type="project" value="UniProtKB-SubCell"/>
</dbReference>
<dbReference type="EC" id="3.1.26.4" evidence="5 11"/>
<dbReference type="GO" id="GO:0043137">
    <property type="term" value="P:DNA replication, removal of RNA primer"/>
    <property type="evidence" value="ECO:0007669"/>
    <property type="project" value="TreeGrafter"/>
</dbReference>
<reference evidence="13 14" key="1">
    <citation type="submission" date="2020-08" db="EMBL/GenBank/DDBJ databases">
        <title>Complete genome sequence of Entomobacter blattae G55GP.</title>
        <authorList>
            <person name="Poehlein A."/>
            <person name="Guzman J."/>
            <person name="Daniel R."/>
            <person name="Vilcinskas A."/>
        </authorList>
    </citation>
    <scope>NUCLEOTIDE SEQUENCE [LARGE SCALE GENOMIC DNA]</scope>
    <source>
        <strain evidence="13 14">G55GP</strain>
    </source>
</reference>
<evidence type="ECO:0000256" key="10">
    <source>
        <dbReference type="ARBA" id="ARBA00022842"/>
    </source>
</evidence>
<dbReference type="GO" id="GO:0003676">
    <property type="term" value="F:nucleic acid binding"/>
    <property type="evidence" value="ECO:0007669"/>
    <property type="project" value="InterPro"/>
</dbReference>
<evidence type="ECO:0000256" key="3">
    <source>
        <dbReference type="ARBA" id="ARBA00005300"/>
    </source>
</evidence>
<dbReference type="Pfam" id="PF00075">
    <property type="entry name" value="RNase_H"/>
    <property type="match status" value="1"/>
</dbReference>
<dbReference type="CDD" id="cd09278">
    <property type="entry name" value="RNase_HI_prokaryote_like"/>
    <property type="match status" value="1"/>
</dbReference>
<name>A0A7H1NNI7_9PROT</name>
<keyword evidence="9 11" id="KW-0378">Hydrolase</keyword>
<dbReference type="Gene3D" id="3.30.420.10">
    <property type="entry name" value="Ribonuclease H-like superfamily/Ribonuclease H"/>
    <property type="match status" value="1"/>
</dbReference>
<protein>
    <recommendedName>
        <fullName evidence="5 11">Ribonuclease H</fullName>
        <shortName evidence="11">RNase H</shortName>
        <ecNumber evidence="5 11">3.1.26.4</ecNumber>
    </recommendedName>
</protein>
<evidence type="ECO:0000256" key="2">
    <source>
        <dbReference type="ARBA" id="ARBA00004065"/>
    </source>
</evidence>
<keyword evidence="10 11" id="KW-0460">Magnesium</keyword>
<keyword evidence="14" id="KW-1185">Reference proteome</keyword>
<comment type="similarity">
    <text evidence="3 11">Belongs to the RNase H family.</text>
</comment>
<dbReference type="Proteomes" id="UP000516349">
    <property type="component" value="Chromosome"/>
</dbReference>
<organism evidence="13 14">
    <name type="scientific">Entomobacter blattae</name>
    <dbReference type="NCBI Taxonomy" id="2762277"/>
    <lineage>
        <taxon>Bacteria</taxon>
        <taxon>Pseudomonadati</taxon>
        <taxon>Pseudomonadota</taxon>
        <taxon>Alphaproteobacteria</taxon>
        <taxon>Acetobacterales</taxon>
        <taxon>Acetobacteraceae</taxon>
        <taxon>Entomobacter</taxon>
    </lineage>
</organism>
<keyword evidence="11" id="KW-0963">Cytoplasm</keyword>
<comment type="cofactor">
    <cofactor evidence="11">
        <name>Mg(2+)</name>
        <dbReference type="ChEBI" id="CHEBI:18420"/>
    </cofactor>
    <text evidence="11">Binds 1 Mg(2+) ion per subunit. May bind a second metal ion at a regulatory site, or after substrate binding.</text>
</comment>
<evidence type="ECO:0000256" key="6">
    <source>
        <dbReference type="ARBA" id="ARBA00022722"/>
    </source>
</evidence>
<dbReference type="GO" id="GO:0000287">
    <property type="term" value="F:magnesium ion binding"/>
    <property type="evidence" value="ECO:0007669"/>
    <property type="project" value="UniProtKB-UniRule"/>
</dbReference>
<dbReference type="FunFam" id="3.30.420.10:FF:000089">
    <property type="entry name" value="Ribonuclease H"/>
    <property type="match status" value="1"/>
</dbReference>
<keyword evidence="6 11" id="KW-0540">Nuclease</keyword>
<accession>A0A7H1NNI7</accession>
<evidence type="ECO:0000256" key="7">
    <source>
        <dbReference type="ARBA" id="ARBA00022723"/>
    </source>
</evidence>
<dbReference type="InterPro" id="IPR050092">
    <property type="entry name" value="RNase_H"/>
</dbReference>
<evidence type="ECO:0000256" key="5">
    <source>
        <dbReference type="ARBA" id="ARBA00012180"/>
    </source>
</evidence>
<feature type="binding site" evidence="11">
    <location>
        <position position="14"/>
    </location>
    <ligand>
        <name>Mg(2+)</name>
        <dbReference type="ChEBI" id="CHEBI:18420"/>
        <label>1</label>
    </ligand>
</feature>
<comment type="catalytic activity">
    <reaction evidence="1 11">
        <text>Endonucleolytic cleavage to 5'-phosphomonoester.</text>
        <dbReference type="EC" id="3.1.26.4"/>
    </reaction>
</comment>
<evidence type="ECO:0000313" key="14">
    <source>
        <dbReference type="Proteomes" id="UP000516349"/>
    </source>
</evidence>
<sequence>MIEKGLKKVDIWTDGGSKPNPGPGGWAALLRFGKHEKEISGFEQETTNNRMELTAAAKALETLKEPCEINLYTDSQYVRRGITEWSAGWIKRNWRGASNKPVLNVDLWQRVLKAAERHIITWHWVKGHAESAENNRVDELATLARKSAETQT</sequence>
<feature type="binding site" evidence="11">
    <location>
        <position position="52"/>
    </location>
    <ligand>
        <name>Mg(2+)</name>
        <dbReference type="ChEBI" id="CHEBI:18420"/>
        <label>1</label>
    </ligand>
</feature>
<comment type="subunit">
    <text evidence="4 11">Monomer.</text>
</comment>
<dbReference type="HAMAP" id="MF_00042">
    <property type="entry name" value="RNase_H"/>
    <property type="match status" value="1"/>
</dbReference>